<protein>
    <submittedName>
        <fullName evidence="2">Uncharacterized protein</fullName>
    </submittedName>
</protein>
<name>R7S0C9_PUNST</name>
<dbReference type="AlphaFoldDB" id="R7S0C9"/>
<dbReference type="GeneID" id="18885820"/>
<dbReference type="HOGENOM" id="CLU_157667_1_0_1"/>
<dbReference type="OrthoDB" id="2947226at2759"/>
<evidence type="ECO:0000313" key="3">
    <source>
        <dbReference type="Proteomes" id="UP000054196"/>
    </source>
</evidence>
<evidence type="ECO:0000313" key="2">
    <source>
        <dbReference type="EMBL" id="EIN03289.1"/>
    </source>
</evidence>
<proteinExistence type="predicted"/>
<accession>R7S0C9</accession>
<sequence>MKQRIEFCQNVQHDCIAGQCGATGRRNRKQEQQESGITERFIEHNEQEQSYVINTHAFHNAHLLRRCLPRSLWEPAPYFEDRKAHHYTAAREYQKSQQHKRTKALSQKNTT</sequence>
<dbReference type="KEGG" id="psq:PUNSTDRAFT_78439"/>
<evidence type="ECO:0000256" key="1">
    <source>
        <dbReference type="SAM" id="MobiDB-lite"/>
    </source>
</evidence>
<dbReference type="OMA" id="HFVINTH"/>
<keyword evidence="3" id="KW-1185">Reference proteome</keyword>
<organism evidence="2 3">
    <name type="scientific">Punctularia strigosozonata (strain HHB-11173)</name>
    <name type="common">White-rot fungus</name>
    <dbReference type="NCBI Taxonomy" id="741275"/>
    <lineage>
        <taxon>Eukaryota</taxon>
        <taxon>Fungi</taxon>
        <taxon>Dikarya</taxon>
        <taxon>Basidiomycota</taxon>
        <taxon>Agaricomycotina</taxon>
        <taxon>Agaricomycetes</taxon>
        <taxon>Corticiales</taxon>
        <taxon>Punctulariaceae</taxon>
        <taxon>Punctularia</taxon>
    </lineage>
</organism>
<dbReference type="EMBL" id="JH687666">
    <property type="protein sequence ID" value="EIN03289.1"/>
    <property type="molecule type" value="Genomic_DNA"/>
</dbReference>
<dbReference type="Proteomes" id="UP000054196">
    <property type="component" value="Unassembled WGS sequence"/>
</dbReference>
<reference evidence="3" key="1">
    <citation type="journal article" date="2012" name="Science">
        <title>The Paleozoic origin of enzymatic lignin decomposition reconstructed from 31 fungal genomes.</title>
        <authorList>
            <person name="Floudas D."/>
            <person name="Binder M."/>
            <person name="Riley R."/>
            <person name="Barry K."/>
            <person name="Blanchette R.A."/>
            <person name="Henrissat B."/>
            <person name="Martinez A.T."/>
            <person name="Otillar R."/>
            <person name="Spatafora J.W."/>
            <person name="Yadav J.S."/>
            <person name="Aerts A."/>
            <person name="Benoit I."/>
            <person name="Boyd A."/>
            <person name="Carlson A."/>
            <person name="Copeland A."/>
            <person name="Coutinho P.M."/>
            <person name="de Vries R.P."/>
            <person name="Ferreira P."/>
            <person name="Findley K."/>
            <person name="Foster B."/>
            <person name="Gaskell J."/>
            <person name="Glotzer D."/>
            <person name="Gorecki P."/>
            <person name="Heitman J."/>
            <person name="Hesse C."/>
            <person name="Hori C."/>
            <person name="Igarashi K."/>
            <person name="Jurgens J.A."/>
            <person name="Kallen N."/>
            <person name="Kersten P."/>
            <person name="Kohler A."/>
            <person name="Kuees U."/>
            <person name="Kumar T.K.A."/>
            <person name="Kuo A."/>
            <person name="LaButti K."/>
            <person name="Larrondo L.F."/>
            <person name="Lindquist E."/>
            <person name="Ling A."/>
            <person name="Lombard V."/>
            <person name="Lucas S."/>
            <person name="Lundell T."/>
            <person name="Martin R."/>
            <person name="McLaughlin D.J."/>
            <person name="Morgenstern I."/>
            <person name="Morin E."/>
            <person name="Murat C."/>
            <person name="Nagy L.G."/>
            <person name="Nolan M."/>
            <person name="Ohm R.A."/>
            <person name="Patyshakuliyeva A."/>
            <person name="Rokas A."/>
            <person name="Ruiz-Duenas F.J."/>
            <person name="Sabat G."/>
            <person name="Salamov A."/>
            <person name="Samejima M."/>
            <person name="Schmutz J."/>
            <person name="Slot J.C."/>
            <person name="St John F."/>
            <person name="Stenlid J."/>
            <person name="Sun H."/>
            <person name="Sun S."/>
            <person name="Syed K."/>
            <person name="Tsang A."/>
            <person name="Wiebenga A."/>
            <person name="Young D."/>
            <person name="Pisabarro A."/>
            <person name="Eastwood D.C."/>
            <person name="Martin F."/>
            <person name="Cullen D."/>
            <person name="Grigoriev I.V."/>
            <person name="Hibbett D.S."/>
        </authorList>
    </citation>
    <scope>NUCLEOTIDE SEQUENCE [LARGE SCALE GENOMIC DNA]</scope>
    <source>
        <strain evidence="3">HHB-11173 SS5</strain>
    </source>
</reference>
<gene>
    <name evidence="2" type="ORF">PUNSTDRAFT_78439</name>
</gene>
<dbReference type="RefSeq" id="XP_007389483.1">
    <property type="nucleotide sequence ID" value="XM_007389421.1"/>
</dbReference>
<feature type="region of interest" description="Disordered" evidence="1">
    <location>
        <begin position="91"/>
        <end position="111"/>
    </location>
</feature>